<dbReference type="KEGG" id="sli:Slin_2696"/>
<proteinExistence type="predicted"/>
<dbReference type="AlphaFoldDB" id="D2QIC8"/>
<dbReference type="RefSeq" id="WP_012927244.1">
    <property type="nucleotide sequence ID" value="NC_013730.1"/>
</dbReference>
<name>D2QIC8_SPILD</name>
<evidence type="ECO:0000313" key="1">
    <source>
        <dbReference type="EMBL" id="ADB38712.1"/>
    </source>
</evidence>
<organism evidence="1 2">
    <name type="scientific">Spirosoma linguale (strain ATCC 33905 / DSM 74 / LMG 10896 / Claus 1)</name>
    <dbReference type="NCBI Taxonomy" id="504472"/>
    <lineage>
        <taxon>Bacteria</taxon>
        <taxon>Pseudomonadati</taxon>
        <taxon>Bacteroidota</taxon>
        <taxon>Cytophagia</taxon>
        <taxon>Cytophagales</taxon>
        <taxon>Cytophagaceae</taxon>
        <taxon>Spirosoma</taxon>
    </lineage>
</organism>
<dbReference type="Proteomes" id="UP000002028">
    <property type="component" value="Chromosome"/>
</dbReference>
<evidence type="ECO:0000313" key="2">
    <source>
        <dbReference type="Proteomes" id="UP000002028"/>
    </source>
</evidence>
<gene>
    <name evidence="1" type="ordered locus">Slin_2696</name>
</gene>
<keyword evidence="2" id="KW-1185">Reference proteome</keyword>
<sequence length="55" mass="6573">MEFDAYQFERGVFRVEWVEEVVKLRRFHRPALNKPPVPLKSLANALGENRYKRIA</sequence>
<dbReference type="EMBL" id="CP001769">
    <property type="protein sequence ID" value="ADB38712.1"/>
    <property type="molecule type" value="Genomic_DNA"/>
</dbReference>
<protein>
    <submittedName>
        <fullName evidence="1">Uncharacterized protein</fullName>
    </submittedName>
</protein>
<accession>D2QIC8</accession>
<dbReference type="HOGENOM" id="CLU_3030126_0_0_10"/>
<reference evidence="1 2" key="1">
    <citation type="journal article" date="2010" name="Stand. Genomic Sci.">
        <title>Complete genome sequence of Spirosoma linguale type strain (1).</title>
        <authorList>
            <person name="Lail K."/>
            <person name="Sikorski J."/>
            <person name="Saunders E."/>
            <person name="Lapidus A."/>
            <person name="Glavina Del Rio T."/>
            <person name="Copeland A."/>
            <person name="Tice H."/>
            <person name="Cheng J.-F."/>
            <person name="Lucas S."/>
            <person name="Nolan M."/>
            <person name="Bruce D."/>
            <person name="Goodwin L."/>
            <person name="Pitluck S."/>
            <person name="Ivanova N."/>
            <person name="Mavromatis K."/>
            <person name="Ovchinnikova G."/>
            <person name="Pati A."/>
            <person name="Chen A."/>
            <person name="Palaniappan K."/>
            <person name="Land M."/>
            <person name="Hauser L."/>
            <person name="Chang Y.-J."/>
            <person name="Jeffries C.D."/>
            <person name="Chain P."/>
            <person name="Brettin T."/>
            <person name="Detter J.C."/>
            <person name="Schuetze A."/>
            <person name="Rohde M."/>
            <person name="Tindall B.J."/>
            <person name="Goeker M."/>
            <person name="Bristow J."/>
            <person name="Eisen J.A."/>
            <person name="Markowitz V."/>
            <person name="Hugenholtz P."/>
            <person name="Kyrpides N.C."/>
            <person name="Klenk H.-P."/>
            <person name="Chen F."/>
        </authorList>
    </citation>
    <scope>NUCLEOTIDE SEQUENCE [LARGE SCALE GENOMIC DNA]</scope>
    <source>
        <strain evidence="2">ATCC 33905 / DSM 74 / LMG 10896 / Claus 1</strain>
    </source>
</reference>